<evidence type="ECO:0000313" key="2">
    <source>
        <dbReference type="EMBL" id="CAD8475618.1"/>
    </source>
</evidence>
<proteinExistence type="predicted"/>
<feature type="signal peptide" evidence="1">
    <location>
        <begin position="1"/>
        <end position="15"/>
    </location>
</feature>
<dbReference type="EMBL" id="HBEO01008456">
    <property type="protein sequence ID" value="CAD8475618.1"/>
    <property type="molecule type" value="Transcribed_RNA"/>
</dbReference>
<feature type="chain" id="PRO_5030925446" evidence="1">
    <location>
        <begin position="16"/>
        <end position="348"/>
    </location>
</feature>
<evidence type="ECO:0000256" key="1">
    <source>
        <dbReference type="SAM" id="SignalP"/>
    </source>
</evidence>
<keyword evidence="1" id="KW-0732">Signal</keyword>
<accession>A0A7S0HGD8</accession>
<dbReference type="AlphaFoldDB" id="A0A7S0HGD8"/>
<protein>
    <submittedName>
        <fullName evidence="2">Uncharacterized protein</fullName>
    </submittedName>
</protein>
<name>A0A7S0HGD8_9CRYP</name>
<sequence>MKLLFVLVMVEVAHAVVCFGLSRDLCSAGFCLPNACKRFSSLGSPTCAIDSAVRFRNPASQSSGMHRFGHSRFRKIAQIGRACKQEESNIESSAEIENFLDEEKQSMGIEVQSEKPRNCVLGILRAKSIVPVPGMPAVDNVFEYLLECRESVGEEWNMGVMCYLPEVQVMRDESVEAAIYRLLREFGLKEEEAAIYPNIFENPEYEIVQEISPLILPDDQMRTKTRILEFMRAEAFIIVDYKTEFRTTNHELRWVDTKEILEGWLVATGGRMSLSSDNLDASFMLKDETRVHEDVVNVLSRMEGLRESWPTRVLENYQEIYGRFKLMRTMIEREKESGQGGEDEDRSR</sequence>
<organism evidence="2">
    <name type="scientific">Hanusia phi</name>
    <dbReference type="NCBI Taxonomy" id="3032"/>
    <lineage>
        <taxon>Eukaryota</taxon>
        <taxon>Cryptophyceae</taxon>
        <taxon>Pyrenomonadales</taxon>
        <taxon>Geminigeraceae</taxon>
        <taxon>Hanusia</taxon>
    </lineage>
</organism>
<reference evidence="2" key="1">
    <citation type="submission" date="2021-01" db="EMBL/GenBank/DDBJ databases">
        <authorList>
            <person name="Corre E."/>
            <person name="Pelletier E."/>
            <person name="Niang G."/>
            <person name="Scheremetjew M."/>
            <person name="Finn R."/>
            <person name="Kale V."/>
            <person name="Holt S."/>
            <person name="Cochrane G."/>
            <person name="Meng A."/>
            <person name="Brown T."/>
            <person name="Cohen L."/>
        </authorList>
    </citation>
    <scope>NUCLEOTIDE SEQUENCE</scope>
    <source>
        <strain evidence="2">CCMP325</strain>
    </source>
</reference>
<gene>
    <name evidence="2" type="ORF">HPHI1048_LOCUS5882</name>
</gene>